<evidence type="ECO:0000256" key="4">
    <source>
        <dbReference type="ARBA" id="ARBA00022741"/>
    </source>
</evidence>
<evidence type="ECO:0000256" key="2">
    <source>
        <dbReference type="ARBA" id="ARBA00005417"/>
    </source>
</evidence>
<keyword evidence="3" id="KW-0813">Transport</keyword>
<dbReference type="PROSITE" id="PS00211">
    <property type="entry name" value="ABC_TRANSPORTER_1"/>
    <property type="match status" value="2"/>
</dbReference>
<evidence type="ECO:0000313" key="8">
    <source>
        <dbReference type="Proteomes" id="UP000603352"/>
    </source>
</evidence>
<dbReference type="CDD" id="cd03257">
    <property type="entry name" value="ABC_NikE_OppD_transporters"/>
    <property type="match status" value="2"/>
</dbReference>
<protein>
    <submittedName>
        <fullName evidence="7">ABC transporter ATP-binding protein</fullName>
    </submittedName>
</protein>
<dbReference type="NCBIfam" id="NF007739">
    <property type="entry name" value="PRK10419.1"/>
    <property type="match status" value="2"/>
</dbReference>
<dbReference type="InterPro" id="IPR050319">
    <property type="entry name" value="ABC_transp_ATP-bind"/>
</dbReference>
<evidence type="ECO:0000256" key="5">
    <source>
        <dbReference type="ARBA" id="ARBA00022840"/>
    </source>
</evidence>
<dbReference type="SUPFAM" id="SSF52540">
    <property type="entry name" value="P-loop containing nucleoside triphosphate hydrolases"/>
    <property type="match status" value="2"/>
</dbReference>
<evidence type="ECO:0000313" key="7">
    <source>
        <dbReference type="EMBL" id="GGB55916.1"/>
    </source>
</evidence>
<gene>
    <name evidence="7" type="ORF">GCM10011505_41070</name>
</gene>
<keyword evidence="8" id="KW-1185">Reference proteome</keyword>
<feature type="domain" description="ABC transporter" evidence="6">
    <location>
        <begin position="23"/>
        <end position="273"/>
    </location>
</feature>
<proteinExistence type="inferred from homology"/>
<organism evidence="7 8">
    <name type="scientific">Tistrella bauzanensis</name>
    <dbReference type="NCBI Taxonomy" id="657419"/>
    <lineage>
        <taxon>Bacteria</taxon>
        <taxon>Pseudomonadati</taxon>
        <taxon>Pseudomonadota</taxon>
        <taxon>Alphaproteobacteria</taxon>
        <taxon>Geminicoccales</taxon>
        <taxon>Geminicoccaceae</taxon>
        <taxon>Tistrella</taxon>
    </lineage>
</organism>
<dbReference type="Gene3D" id="3.40.50.300">
    <property type="entry name" value="P-loop containing nucleotide triphosphate hydrolases"/>
    <property type="match status" value="2"/>
</dbReference>
<feature type="domain" description="ABC transporter" evidence="6">
    <location>
        <begin position="298"/>
        <end position="546"/>
    </location>
</feature>
<dbReference type="InterPro" id="IPR017871">
    <property type="entry name" value="ABC_transporter-like_CS"/>
</dbReference>
<dbReference type="Proteomes" id="UP000603352">
    <property type="component" value="Unassembled WGS sequence"/>
</dbReference>
<dbReference type="Pfam" id="PF08352">
    <property type="entry name" value="oligo_HPY"/>
    <property type="match status" value="2"/>
</dbReference>
<dbReference type="InterPro" id="IPR027417">
    <property type="entry name" value="P-loop_NTPase"/>
</dbReference>
<dbReference type="InterPro" id="IPR003593">
    <property type="entry name" value="AAA+_ATPase"/>
</dbReference>
<dbReference type="SMART" id="SM00382">
    <property type="entry name" value="AAA"/>
    <property type="match status" value="2"/>
</dbReference>
<dbReference type="NCBIfam" id="NF008453">
    <property type="entry name" value="PRK11308.1"/>
    <property type="match status" value="2"/>
</dbReference>
<comment type="caution">
    <text evidence="7">The sequence shown here is derived from an EMBL/GenBank/DDBJ whole genome shotgun (WGS) entry which is preliminary data.</text>
</comment>
<keyword evidence="5 7" id="KW-0067">ATP-binding</keyword>
<sequence length="569" mass="60710">MTSDLKTQPGMTGSDQVRPDALLSISGLKLALPTGADRPFAVDDVSYDLAAGEILCIVGESGSGKSMAANAVMGLLPHGVRPAAGRIMFEGRDLLTLDEAGMRAIRAARIAMIFQEPMSALNPLMRVGEQIAEVFEGHNRLKPRERRARALELLTEVGIPEPARAIDAYPFQLSGGQRQRVMIAMALALEPRLLIADEPTTALDVTTQAQILKLIRDLQIRHGMGVMFITHDFGVVAEIADRVCVMQHGKVVEIGTAADVLGNPSHPYTRGLIDAIPGMNVPDRAGPAITPDAAEPLLKVRGLTKTYHGKGGLLRKPRVVHAVDNISFDLARGETLGIVGESGSGKSTLGRCIVRLIDPDRGSAEIDGIDLASLNAKALRKERRRVQMVFQDPFGSLNPRTRVGQIIAEGPIAAGVPAAEARAQARELLATVGLDGSSADRFPHEFSGGQRQRVGIARALAMNPELIIADEAVSALDVSIQAQVLDLLAGLKARLNLSMLFVTHDLRVAAQICDRLAVMQRGRIVEMGTVAEVFGNPQSAYTRELLAAIPGRGPGTPLKRFAQAGAVLP</sequence>
<dbReference type="Pfam" id="PF00005">
    <property type="entry name" value="ABC_tran"/>
    <property type="match status" value="2"/>
</dbReference>
<dbReference type="EMBL" id="BMDZ01000064">
    <property type="protein sequence ID" value="GGB55916.1"/>
    <property type="molecule type" value="Genomic_DNA"/>
</dbReference>
<accession>A0ABQ1J1V8</accession>
<evidence type="ECO:0000256" key="3">
    <source>
        <dbReference type="ARBA" id="ARBA00022448"/>
    </source>
</evidence>
<keyword evidence="4" id="KW-0547">Nucleotide-binding</keyword>
<evidence type="ECO:0000256" key="1">
    <source>
        <dbReference type="ARBA" id="ARBA00004417"/>
    </source>
</evidence>
<comment type="subcellular location">
    <subcellularLocation>
        <location evidence="1">Cell inner membrane</location>
        <topology evidence="1">Peripheral membrane protein</topology>
    </subcellularLocation>
</comment>
<dbReference type="InterPro" id="IPR013563">
    <property type="entry name" value="Oligopep_ABC_C"/>
</dbReference>
<evidence type="ECO:0000259" key="6">
    <source>
        <dbReference type="PROSITE" id="PS50893"/>
    </source>
</evidence>
<reference evidence="8" key="1">
    <citation type="journal article" date="2019" name="Int. J. Syst. Evol. Microbiol.">
        <title>The Global Catalogue of Microorganisms (GCM) 10K type strain sequencing project: providing services to taxonomists for standard genome sequencing and annotation.</title>
        <authorList>
            <consortium name="The Broad Institute Genomics Platform"/>
            <consortium name="The Broad Institute Genome Sequencing Center for Infectious Disease"/>
            <person name="Wu L."/>
            <person name="Ma J."/>
        </authorList>
    </citation>
    <scope>NUCLEOTIDE SEQUENCE [LARGE SCALE GENOMIC DNA]</scope>
    <source>
        <strain evidence="8">CGMCC 1.10188</strain>
    </source>
</reference>
<dbReference type="PANTHER" id="PTHR43776">
    <property type="entry name" value="TRANSPORT ATP-BINDING PROTEIN"/>
    <property type="match status" value="1"/>
</dbReference>
<comment type="similarity">
    <text evidence="2">Belongs to the ABC transporter superfamily.</text>
</comment>
<name>A0ABQ1J1V8_9PROT</name>
<dbReference type="PANTHER" id="PTHR43776:SF7">
    <property type="entry name" value="D,D-DIPEPTIDE TRANSPORT ATP-BINDING PROTEIN DDPF-RELATED"/>
    <property type="match status" value="1"/>
</dbReference>
<dbReference type="InterPro" id="IPR003439">
    <property type="entry name" value="ABC_transporter-like_ATP-bd"/>
</dbReference>
<dbReference type="GO" id="GO:0005524">
    <property type="term" value="F:ATP binding"/>
    <property type="evidence" value="ECO:0007669"/>
    <property type="project" value="UniProtKB-KW"/>
</dbReference>
<dbReference type="PROSITE" id="PS50893">
    <property type="entry name" value="ABC_TRANSPORTER_2"/>
    <property type="match status" value="2"/>
</dbReference>